<evidence type="ECO:0000256" key="3">
    <source>
        <dbReference type="ARBA" id="ARBA00022692"/>
    </source>
</evidence>
<dbReference type="InterPro" id="IPR011162">
    <property type="entry name" value="MHC_I/II-like_Ag-recog"/>
</dbReference>
<dbReference type="PANTHER" id="PTHR16675">
    <property type="entry name" value="MHC CLASS I-RELATED"/>
    <property type="match status" value="1"/>
</dbReference>
<keyword evidence="13" id="KW-1185">Reference proteome</keyword>
<reference evidence="12" key="1">
    <citation type="submission" date="2019-09" db="EMBL/GenBank/DDBJ databases">
        <title>Bird 10,000 Genomes (B10K) Project - Family phase.</title>
        <authorList>
            <person name="Zhang G."/>
        </authorList>
    </citation>
    <scope>NUCLEOTIDE SEQUENCE</scope>
    <source>
        <strain evidence="12">B10K-DU-001-08</strain>
        <tissue evidence="12">Muscle</tissue>
    </source>
</reference>
<dbReference type="GO" id="GO:0002474">
    <property type="term" value="P:antigen processing and presentation of peptide antigen via MHC class I"/>
    <property type="evidence" value="ECO:0007669"/>
    <property type="project" value="UniProtKB-KW"/>
</dbReference>
<protein>
    <submittedName>
        <fullName evidence="12">HA1F protein</fullName>
    </submittedName>
</protein>
<evidence type="ECO:0000256" key="8">
    <source>
        <dbReference type="ARBA" id="ARBA00023157"/>
    </source>
</evidence>
<evidence type="ECO:0000256" key="6">
    <source>
        <dbReference type="ARBA" id="ARBA00022989"/>
    </source>
</evidence>
<evidence type="ECO:0000256" key="7">
    <source>
        <dbReference type="ARBA" id="ARBA00023136"/>
    </source>
</evidence>
<keyword evidence="3" id="KW-0812">Transmembrane</keyword>
<evidence type="ECO:0000256" key="9">
    <source>
        <dbReference type="ARBA" id="ARBA00023180"/>
    </source>
</evidence>
<feature type="domain" description="MHC class I-like antigen recognition-like" evidence="11">
    <location>
        <begin position="10"/>
        <end position="96"/>
    </location>
</feature>
<dbReference type="InterPro" id="IPR050208">
    <property type="entry name" value="MHC_class-I_related"/>
</dbReference>
<dbReference type="SUPFAM" id="SSF54452">
    <property type="entry name" value="MHC antigen-recognition domain"/>
    <property type="match status" value="1"/>
</dbReference>
<dbReference type="Pfam" id="PF00129">
    <property type="entry name" value="MHC_I"/>
    <property type="match status" value="1"/>
</dbReference>
<name>A0A851NPW2_9GALL</name>
<dbReference type="GO" id="GO:0042612">
    <property type="term" value="C:MHC class I protein complex"/>
    <property type="evidence" value="ECO:0007669"/>
    <property type="project" value="UniProtKB-KW"/>
</dbReference>
<evidence type="ECO:0000256" key="4">
    <source>
        <dbReference type="ARBA" id="ARBA00022729"/>
    </source>
</evidence>
<dbReference type="OrthoDB" id="8936120at2759"/>
<accession>A0A851NPW2</accession>
<gene>
    <name evidence="12" type="primary">Ha1f_4</name>
    <name evidence="12" type="ORF">PENPIL_R09021</name>
</gene>
<keyword evidence="2" id="KW-0490">MHC I</keyword>
<dbReference type="InterPro" id="IPR011161">
    <property type="entry name" value="MHC_I-like_Ag-recog"/>
</dbReference>
<keyword evidence="4" id="KW-0732">Signal</keyword>
<sequence length="96" mass="10677">PSPPAPGCVSGSHTLQQMHGCDLLEDGAIRGYDQIAYDGKDFIAFDMDTMTFTAADAAAQIMKTEWEEEGILAQQLKHELEITCFENLKRYVEHGK</sequence>
<evidence type="ECO:0000256" key="1">
    <source>
        <dbReference type="ARBA" id="ARBA00004479"/>
    </source>
</evidence>
<comment type="caution">
    <text evidence="12">The sequence shown here is derived from an EMBL/GenBank/DDBJ whole genome shotgun (WGS) entry which is preliminary data.</text>
</comment>
<proteinExistence type="inferred from homology"/>
<keyword evidence="9" id="KW-0325">Glycoprotein</keyword>
<feature type="non-terminal residue" evidence="12">
    <location>
        <position position="96"/>
    </location>
</feature>
<keyword evidence="5" id="KW-0391">Immunity</keyword>
<evidence type="ECO:0000256" key="2">
    <source>
        <dbReference type="ARBA" id="ARBA00022451"/>
    </source>
</evidence>
<evidence type="ECO:0000313" key="13">
    <source>
        <dbReference type="Proteomes" id="UP000613066"/>
    </source>
</evidence>
<evidence type="ECO:0000259" key="11">
    <source>
        <dbReference type="Pfam" id="PF00129"/>
    </source>
</evidence>
<dbReference type="PRINTS" id="PR01638">
    <property type="entry name" value="MHCCLASSI"/>
</dbReference>
<comment type="subcellular location">
    <subcellularLocation>
        <location evidence="1">Membrane</location>
        <topology evidence="1">Single-pass type I membrane protein</topology>
    </subcellularLocation>
</comment>
<comment type="similarity">
    <text evidence="10">Belongs to the MHC class I family.</text>
</comment>
<keyword evidence="8" id="KW-1015">Disulfide bond</keyword>
<organism evidence="12 13">
    <name type="scientific">Penelope pileata</name>
    <dbReference type="NCBI Taxonomy" id="1118817"/>
    <lineage>
        <taxon>Eukaryota</taxon>
        <taxon>Metazoa</taxon>
        <taxon>Chordata</taxon>
        <taxon>Craniata</taxon>
        <taxon>Vertebrata</taxon>
        <taxon>Euteleostomi</taxon>
        <taxon>Archelosauria</taxon>
        <taxon>Archosauria</taxon>
        <taxon>Dinosauria</taxon>
        <taxon>Saurischia</taxon>
        <taxon>Theropoda</taxon>
        <taxon>Coelurosauria</taxon>
        <taxon>Aves</taxon>
        <taxon>Neognathae</taxon>
        <taxon>Galloanserae</taxon>
        <taxon>Galliformes</taxon>
        <taxon>Cracidae</taxon>
        <taxon>Penelope</taxon>
    </lineage>
</organism>
<dbReference type="InterPro" id="IPR001039">
    <property type="entry name" value="MHC_I_a_a1/a2"/>
</dbReference>
<feature type="non-terminal residue" evidence="12">
    <location>
        <position position="1"/>
    </location>
</feature>
<dbReference type="Proteomes" id="UP000613066">
    <property type="component" value="Unassembled WGS sequence"/>
</dbReference>
<dbReference type="GO" id="GO:0006955">
    <property type="term" value="P:immune response"/>
    <property type="evidence" value="ECO:0007669"/>
    <property type="project" value="TreeGrafter"/>
</dbReference>
<dbReference type="Gene3D" id="3.30.500.10">
    <property type="entry name" value="MHC class I-like antigen recognition-like"/>
    <property type="match status" value="1"/>
</dbReference>
<dbReference type="InterPro" id="IPR037055">
    <property type="entry name" value="MHC_I-like_Ag-recog_sf"/>
</dbReference>
<dbReference type="EMBL" id="WBMW01003052">
    <property type="protein sequence ID" value="NXC44156.1"/>
    <property type="molecule type" value="Genomic_DNA"/>
</dbReference>
<evidence type="ECO:0000313" key="12">
    <source>
        <dbReference type="EMBL" id="NXC44156.1"/>
    </source>
</evidence>
<evidence type="ECO:0000256" key="5">
    <source>
        <dbReference type="ARBA" id="ARBA00022859"/>
    </source>
</evidence>
<keyword evidence="7" id="KW-0472">Membrane</keyword>
<keyword evidence="6" id="KW-1133">Transmembrane helix</keyword>
<dbReference type="PANTHER" id="PTHR16675:SF242">
    <property type="entry name" value="MAJOR HISTOCOMPATIBILITY COMPLEX CLASS I-RELATED GENE PROTEIN"/>
    <property type="match status" value="1"/>
</dbReference>
<dbReference type="AlphaFoldDB" id="A0A851NPW2"/>
<dbReference type="GO" id="GO:0005615">
    <property type="term" value="C:extracellular space"/>
    <property type="evidence" value="ECO:0007669"/>
    <property type="project" value="TreeGrafter"/>
</dbReference>
<dbReference type="GO" id="GO:0009897">
    <property type="term" value="C:external side of plasma membrane"/>
    <property type="evidence" value="ECO:0007669"/>
    <property type="project" value="TreeGrafter"/>
</dbReference>
<evidence type="ECO:0000256" key="10">
    <source>
        <dbReference type="RuleBase" id="RU004439"/>
    </source>
</evidence>